<evidence type="ECO:0000313" key="3">
    <source>
        <dbReference type="EMBL" id="NMC62514.1"/>
    </source>
</evidence>
<feature type="transmembrane region" description="Helical" evidence="2">
    <location>
        <begin position="137"/>
        <end position="158"/>
    </location>
</feature>
<gene>
    <name evidence="3" type="ORF">GYA55_05030</name>
</gene>
<evidence type="ECO:0000256" key="1">
    <source>
        <dbReference type="SAM" id="MobiDB-lite"/>
    </source>
</evidence>
<feature type="region of interest" description="Disordered" evidence="1">
    <location>
        <begin position="73"/>
        <end position="94"/>
    </location>
</feature>
<accession>A0A7X9FRK6</accession>
<dbReference type="AlphaFoldDB" id="A0A7X9FRK6"/>
<comment type="caution">
    <text evidence="3">The sequence shown here is derived from an EMBL/GenBank/DDBJ whole genome shotgun (WGS) entry which is preliminary data.</text>
</comment>
<reference evidence="3 4" key="1">
    <citation type="journal article" date="2020" name="Biotechnol. Biofuels">
        <title>New insights from the biogas microbiome by comprehensive genome-resolved metagenomics of nearly 1600 species originating from multiple anaerobic digesters.</title>
        <authorList>
            <person name="Campanaro S."/>
            <person name="Treu L."/>
            <person name="Rodriguez-R L.M."/>
            <person name="Kovalovszki A."/>
            <person name="Ziels R.M."/>
            <person name="Maus I."/>
            <person name="Zhu X."/>
            <person name="Kougias P.G."/>
            <person name="Basile A."/>
            <person name="Luo G."/>
            <person name="Schluter A."/>
            <person name="Konstantinidis K.T."/>
            <person name="Angelidaki I."/>
        </authorList>
    </citation>
    <scope>NUCLEOTIDE SEQUENCE [LARGE SCALE GENOMIC DNA]</scope>
    <source>
        <strain evidence="3">AS27yjCOA_65</strain>
    </source>
</reference>
<protein>
    <submittedName>
        <fullName evidence="3">Uncharacterized protein</fullName>
    </submittedName>
</protein>
<keyword evidence="2" id="KW-1133">Transmembrane helix</keyword>
<evidence type="ECO:0000256" key="2">
    <source>
        <dbReference type="SAM" id="Phobius"/>
    </source>
</evidence>
<evidence type="ECO:0000313" key="4">
    <source>
        <dbReference type="Proteomes" id="UP000524246"/>
    </source>
</evidence>
<dbReference type="EMBL" id="JAAZON010000211">
    <property type="protein sequence ID" value="NMC62514.1"/>
    <property type="molecule type" value="Genomic_DNA"/>
</dbReference>
<organism evidence="3 4">
    <name type="scientific">SAR324 cluster bacterium</name>
    <dbReference type="NCBI Taxonomy" id="2024889"/>
    <lineage>
        <taxon>Bacteria</taxon>
        <taxon>Deltaproteobacteria</taxon>
        <taxon>SAR324 cluster</taxon>
    </lineage>
</organism>
<dbReference type="Proteomes" id="UP000524246">
    <property type="component" value="Unassembled WGS sequence"/>
</dbReference>
<proteinExistence type="predicted"/>
<feature type="transmembrane region" description="Helical" evidence="2">
    <location>
        <begin position="114"/>
        <end position="131"/>
    </location>
</feature>
<keyword evidence="2" id="KW-0812">Transmembrane</keyword>
<sequence>MDDLITLSCPSCGGQLKIESNTTNYTCYYCGQQHRLRVEDIEEYGRCPICRRNDKVEKVTAIRLKGGKLSARLAPPEDPEKSFNYQPKPKPKPLQKPTIVDGIVKSKFTKYSKIIFLISIALLFLFFILVSKDATRFYPVWFILFGFIGLILSFVFYIKGIIDGKKLNKTYQEQQISTWILKNEKIEQDWSDYIQKYDTEFHQKSAIMKEKYSKAMLRYELLYYCQRDDCVFIPGESAHAPSARIMEFLYKGLPQE</sequence>
<keyword evidence="2" id="KW-0472">Membrane</keyword>
<name>A0A7X9FRK6_9DELT</name>